<organism evidence="8 9">
    <name type="scientific">Chitinophaga nivalis</name>
    <dbReference type="NCBI Taxonomy" id="2991709"/>
    <lineage>
        <taxon>Bacteria</taxon>
        <taxon>Pseudomonadati</taxon>
        <taxon>Bacteroidota</taxon>
        <taxon>Chitinophagia</taxon>
        <taxon>Chitinophagales</taxon>
        <taxon>Chitinophagaceae</taxon>
        <taxon>Chitinophaga</taxon>
    </lineage>
</organism>
<dbReference type="Pfam" id="PF14322">
    <property type="entry name" value="SusD-like_3"/>
    <property type="match status" value="1"/>
</dbReference>
<dbReference type="Proteomes" id="UP001207742">
    <property type="component" value="Unassembled WGS sequence"/>
</dbReference>
<keyword evidence="5" id="KW-0998">Cell outer membrane</keyword>
<dbReference type="Gene3D" id="1.25.40.390">
    <property type="match status" value="1"/>
</dbReference>
<comment type="similarity">
    <text evidence="2">Belongs to the SusD family.</text>
</comment>
<evidence type="ECO:0000256" key="4">
    <source>
        <dbReference type="ARBA" id="ARBA00023136"/>
    </source>
</evidence>
<evidence type="ECO:0000313" key="8">
    <source>
        <dbReference type="EMBL" id="MCW3485897.1"/>
    </source>
</evidence>
<reference evidence="8 9" key="1">
    <citation type="submission" date="2022-10" db="EMBL/GenBank/DDBJ databases">
        <title>Chitinophaga nivalis PC15 sp. nov., isolated from Pyeongchang county, South Korea.</title>
        <authorList>
            <person name="Trinh H.N."/>
        </authorList>
    </citation>
    <scope>NUCLEOTIDE SEQUENCE [LARGE SCALE GENOMIC DNA]</scope>
    <source>
        <strain evidence="8 9">PC14</strain>
    </source>
</reference>
<dbReference type="SUPFAM" id="SSF48452">
    <property type="entry name" value="TPR-like"/>
    <property type="match status" value="1"/>
</dbReference>
<evidence type="ECO:0000256" key="2">
    <source>
        <dbReference type="ARBA" id="ARBA00006275"/>
    </source>
</evidence>
<dbReference type="InterPro" id="IPR011990">
    <property type="entry name" value="TPR-like_helical_dom_sf"/>
</dbReference>
<sequence length="471" mass="52579">MKSQLFFISVIVAGMISFTSCKKFLDVSPKGYVIPQTTEDFEWLLNNNNLISILSTDLDVLSDDFLFPGVDKAALAIDQSARSRTYQWLAELYSTPDELLYSAPWTKLYGCIYQYNAVINGIGNASGGTPERKKIALARARAGRALCYWYLVNLYAKPYHVASAGTDPGVPWVVSNDIMTALPGRGNVQTACNLIVAELQAAIPDLPVSAPDPYQLTRAAGYGILARTWLMMGNYAEAGKMAGNALQYNARLIDYNTAYTEAAGQFAPVKNGPYTDMLKQPEHIYVQHYTMTMGLVWQAISRATEKLFEPNDLRRMFVNLDIATNTTTHQLDSTYRYMMKNGFYVCIGITTPEMLLIRAECAARQGDVGAAMNDINLLRKNRIKTSYYKILSATSPKEAVRMVLAERRKELLFKGARWLDMRRLNEDPDFGFTAHHDLKDGTTIDLLPGSNRYTLLIPVTALTADITQNPL</sequence>
<evidence type="ECO:0000313" key="9">
    <source>
        <dbReference type="Proteomes" id="UP001207742"/>
    </source>
</evidence>
<feature type="domain" description="RagB/SusD" evidence="6">
    <location>
        <begin position="353"/>
        <end position="425"/>
    </location>
</feature>
<protein>
    <submittedName>
        <fullName evidence="8">RagB/SusD family nutrient uptake outer membrane protein</fullName>
    </submittedName>
</protein>
<gene>
    <name evidence="8" type="ORF">OL497_18475</name>
</gene>
<keyword evidence="9" id="KW-1185">Reference proteome</keyword>
<comment type="caution">
    <text evidence="8">The sequence shown here is derived from an EMBL/GenBank/DDBJ whole genome shotgun (WGS) entry which is preliminary data.</text>
</comment>
<comment type="subcellular location">
    <subcellularLocation>
        <location evidence="1">Cell outer membrane</location>
    </subcellularLocation>
</comment>
<dbReference type="InterPro" id="IPR012944">
    <property type="entry name" value="SusD_RagB_dom"/>
</dbReference>
<evidence type="ECO:0000256" key="5">
    <source>
        <dbReference type="ARBA" id="ARBA00023237"/>
    </source>
</evidence>
<proteinExistence type="inferred from homology"/>
<dbReference type="RefSeq" id="WP_264732714.1">
    <property type="nucleotide sequence ID" value="NZ_JAPDNR010000001.1"/>
</dbReference>
<dbReference type="PROSITE" id="PS51257">
    <property type="entry name" value="PROKAR_LIPOPROTEIN"/>
    <property type="match status" value="1"/>
</dbReference>
<evidence type="ECO:0000256" key="1">
    <source>
        <dbReference type="ARBA" id="ARBA00004442"/>
    </source>
</evidence>
<keyword evidence="4" id="KW-0472">Membrane</keyword>
<dbReference type="Pfam" id="PF07980">
    <property type="entry name" value="SusD_RagB"/>
    <property type="match status" value="1"/>
</dbReference>
<keyword evidence="3" id="KW-0732">Signal</keyword>
<dbReference type="EMBL" id="JAPDNS010000002">
    <property type="protein sequence ID" value="MCW3485897.1"/>
    <property type="molecule type" value="Genomic_DNA"/>
</dbReference>
<evidence type="ECO:0000259" key="6">
    <source>
        <dbReference type="Pfam" id="PF07980"/>
    </source>
</evidence>
<dbReference type="InterPro" id="IPR033985">
    <property type="entry name" value="SusD-like_N"/>
</dbReference>
<evidence type="ECO:0000256" key="3">
    <source>
        <dbReference type="ARBA" id="ARBA00022729"/>
    </source>
</evidence>
<accession>A0ABT3IPM3</accession>
<evidence type="ECO:0000259" key="7">
    <source>
        <dbReference type="Pfam" id="PF14322"/>
    </source>
</evidence>
<name>A0ABT3IPM3_9BACT</name>
<feature type="domain" description="SusD-like N-terminal" evidence="7">
    <location>
        <begin position="23"/>
        <end position="230"/>
    </location>
</feature>